<dbReference type="Proteomes" id="UP001597115">
    <property type="component" value="Unassembled WGS sequence"/>
</dbReference>
<sequence length="350" mass="36663">MRQFIDAIWLVRESAMIRLTLLAIPLTLMGVGPAAASPHYAATASIAVPDGGWDLVAVDPASRQLFVARTDSVTAVDLTHGRSVRSFGKLDRGHQAIPIPGTHQVLATSGKDNTAYLLDASDGREIARVPVGANPDAAIFDAISRRAFVMNAKDGTVSVLDPVRARVEATIPMKPGLELAAITKGRALFINNEEASEIESIDLRTLKSRATIALPGCEGPTGLAYDAKSDRLISACANGKAAIVDVRTGREMALLPIGKGPDGAMIDEARRMAFIPCGRDGILEVIALDGPGGPKVVDRIKTEVGARTGAIDPTDGAIYLPTARFDPPATPGARPTPIPGTAHLIVVAPQ</sequence>
<evidence type="ECO:0000313" key="1">
    <source>
        <dbReference type="EMBL" id="MFD1612432.1"/>
    </source>
</evidence>
<dbReference type="InterPro" id="IPR015943">
    <property type="entry name" value="WD40/YVTN_repeat-like_dom_sf"/>
</dbReference>
<protein>
    <submittedName>
        <fullName evidence="1">Gluconolactonase</fullName>
    </submittedName>
</protein>
<dbReference type="SUPFAM" id="SSF51004">
    <property type="entry name" value="C-terminal (heme d1) domain of cytochrome cd1-nitrite reductase"/>
    <property type="match status" value="1"/>
</dbReference>
<evidence type="ECO:0000313" key="2">
    <source>
        <dbReference type="Proteomes" id="UP001597115"/>
    </source>
</evidence>
<dbReference type="InterPro" id="IPR011048">
    <property type="entry name" value="Haem_d1_sf"/>
</dbReference>
<comment type="caution">
    <text evidence="1">The sequence shown here is derived from an EMBL/GenBank/DDBJ whole genome shotgun (WGS) entry which is preliminary data.</text>
</comment>
<reference evidence="2" key="1">
    <citation type="journal article" date="2019" name="Int. J. Syst. Evol. Microbiol.">
        <title>The Global Catalogue of Microorganisms (GCM) 10K type strain sequencing project: providing services to taxonomists for standard genome sequencing and annotation.</title>
        <authorList>
            <consortium name="The Broad Institute Genomics Platform"/>
            <consortium name="The Broad Institute Genome Sequencing Center for Infectious Disease"/>
            <person name="Wu L."/>
            <person name="Ma J."/>
        </authorList>
    </citation>
    <scope>NUCLEOTIDE SEQUENCE [LARGE SCALE GENOMIC DNA]</scope>
    <source>
        <strain evidence="2">CGMCC 1.16275</strain>
    </source>
</reference>
<name>A0ABW4I4H5_9SPHN</name>
<dbReference type="EMBL" id="JBHUDY010000001">
    <property type="protein sequence ID" value="MFD1612432.1"/>
    <property type="molecule type" value="Genomic_DNA"/>
</dbReference>
<proteinExistence type="predicted"/>
<dbReference type="InterPro" id="IPR051200">
    <property type="entry name" value="Host-pathogen_enzymatic-act"/>
</dbReference>
<keyword evidence="2" id="KW-1185">Reference proteome</keyword>
<dbReference type="RefSeq" id="WP_380889324.1">
    <property type="nucleotide sequence ID" value="NZ_JBHUDY010000001.1"/>
</dbReference>
<dbReference type="Gene3D" id="2.130.10.10">
    <property type="entry name" value="YVTN repeat-like/Quinoprotein amine dehydrogenase"/>
    <property type="match status" value="1"/>
</dbReference>
<gene>
    <name evidence="1" type="ORF">ACFSCW_11535</name>
</gene>
<organism evidence="1 2">
    <name type="scientific">Sphingomonas tabacisoli</name>
    <dbReference type="NCBI Taxonomy" id="2249466"/>
    <lineage>
        <taxon>Bacteria</taxon>
        <taxon>Pseudomonadati</taxon>
        <taxon>Pseudomonadota</taxon>
        <taxon>Alphaproteobacteria</taxon>
        <taxon>Sphingomonadales</taxon>
        <taxon>Sphingomonadaceae</taxon>
        <taxon>Sphingomonas</taxon>
    </lineage>
</organism>
<dbReference type="PANTHER" id="PTHR47197">
    <property type="entry name" value="PROTEIN NIRF"/>
    <property type="match status" value="1"/>
</dbReference>
<accession>A0ABW4I4H5</accession>
<dbReference type="PANTHER" id="PTHR47197:SF3">
    <property type="entry name" value="DIHYDRO-HEME D1 DEHYDROGENASE"/>
    <property type="match status" value="1"/>
</dbReference>